<proteinExistence type="inferred from homology"/>
<dbReference type="OrthoDB" id="8478044at2"/>
<dbReference type="PANTHER" id="PTHR30061">
    <property type="entry name" value="MALTOSE-BINDING PERIPLASMIC PROTEIN"/>
    <property type="match status" value="1"/>
</dbReference>
<feature type="signal peptide" evidence="4">
    <location>
        <begin position="1"/>
        <end position="21"/>
    </location>
</feature>
<accession>A0A4Q5MZL5</accession>
<reference evidence="5 6" key="1">
    <citation type="submission" date="2019-01" db="EMBL/GenBank/DDBJ databases">
        <title>Novel species of Cellulomonas.</title>
        <authorList>
            <person name="Liu Q."/>
            <person name="Xin Y.-H."/>
        </authorList>
    </citation>
    <scope>NUCLEOTIDE SEQUENCE [LARGE SCALE GENOMIC DNA]</scope>
    <source>
        <strain evidence="5 6">HLT2-17</strain>
    </source>
</reference>
<dbReference type="GO" id="GO:1901982">
    <property type="term" value="F:maltose binding"/>
    <property type="evidence" value="ECO:0007669"/>
    <property type="project" value="TreeGrafter"/>
</dbReference>
<dbReference type="RefSeq" id="WP_130102501.1">
    <property type="nucleotide sequence ID" value="NZ_SDWW01000020.1"/>
</dbReference>
<name>A0A4Q5MZL5_9MICO</name>
<evidence type="ECO:0000313" key="6">
    <source>
        <dbReference type="Proteomes" id="UP000293764"/>
    </source>
</evidence>
<dbReference type="EMBL" id="SDWW01000020">
    <property type="protein sequence ID" value="RYV51179.1"/>
    <property type="molecule type" value="Genomic_DNA"/>
</dbReference>
<gene>
    <name evidence="5" type="ORF">EUA98_09815</name>
</gene>
<protein>
    <submittedName>
        <fullName evidence="5">Extracellular solute-binding protein</fullName>
    </submittedName>
</protein>
<keyword evidence="3 4" id="KW-0732">Signal</keyword>
<dbReference type="SUPFAM" id="SSF53850">
    <property type="entry name" value="Periplasmic binding protein-like II"/>
    <property type="match status" value="1"/>
</dbReference>
<dbReference type="GO" id="GO:0055052">
    <property type="term" value="C:ATP-binding cassette (ABC) transporter complex, substrate-binding subunit-containing"/>
    <property type="evidence" value="ECO:0007669"/>
    <property type="project" value="TreeGrafter"/>
</dbReference>
<dbReference type="PROSITE" id="PS51257">
    <property type="entry name" value="PROKAR_LIPOPROTEIN"/>
    <property type="match status" value="1"/>
</dbReference>
<dbReference type="GO" id="GO:0042956">
    <property type="term" value="P:maltodextrin transmembrane transport"/>
    <property type="evidence" value="ECO:0007669"/>
    <property type="project" value="TreeGrafter"/>
</dbReference>
<evidence type="ECO:0000313" key="5">
    <source>
        <dbReference type="EMBL" id="RYV51179.1"/>
    </source>
</evidence>
<feature type="chain" id="PRO_5038809347" evidence="4">
    <location>
        <begin position="22"/>
        <end position="423"/>
    </location>
</feature>
<sequence length="423" mass="45624">MRYTRSTALAATAAAALMALAGCSSSGDDSDGAGGGDVDLKVWMATQEPTQKEAIDTVIADFEAANPGITVTLEERAVDSHKDALRQVAGTDSGPDIYWYWEGPGLGGELVENGMSLDLTEYYDQYKWEDRFSDAALAGITQYGGFDGIPWTMQGEAIYYNKTLFEQAGISETPATYEDLVAAADKLVAAGITPIQFGGTVNWHVMRLLDALIETKCGADLADTLNTTQAGWDTEECVTEAFTELKTWGDTYLNEGFMGINNDDSSQLFYTGEAAMAFEGTWFDSNVAENGMNPDEVGIFTFPTDTGRLYGFGEGFYVNATTTHADEAAKFLDFGTATASQEKVVGAWAAMSVNNEVDPSTDNALHGLWPDIFNAATGLYVNNDQNLSLDQTTEYWRIQNSVLTGDIAPADAGAEFQKFVDAN</sequence>
<dbReference type="AlphaFoldDB" id="A0A4Q5MZL5"/>
<dbReference type="InterPro" id="IPR006059">
    <property type="entry name" value="SBP"/>
</dbReference>
<evidence type="ECO:0000256" key="4">
    <source>
        <dbReference type="SAM" id="SignalP"/>
    </source>
</evidence>
<evidence type="ECO:0000256" key="3">
    <source>
        <dbReference type="ARBA" id="ARBA00022729"/>
    </source>
</evidence>
<evidence type="ECO:0000256" key="2">
    <source>
        <dbReference type="ARBA" id="ARBA00022448"/>
    </source>
</evidence>
<comment type="similarity">
    <text evidence="1">Belongs to the bacterial solute-binding protein 1 family.</text>
</comment>
<organism evidence="5 6">
    <name type="scientific">Pengzhenrongella frigida</name>
    <dbReference type="NCBI Taxonomy" id="1259133"/>
    <lineage>
        <taxon>Bacteria</taxon>
        <taxon>Bacillati</taxon>
        <taxon>Actinomycetota</taxon>
        <taxon>Actinomycetes</taxon>
        <taxon>Micrococcales</taxon>
        <taxon>Pengzhenrongella</taxon>
    </lineage>
</organism>
<keyword evidence="6" id="KW-1185">Reference proteome</keyword>
<comment type="caution">
    <text evidence="5">The sequence shown here is derived from an EMBL/GenBank/DDBJ whole genome shotgun (WGS) entry which is preliminary data.</text>
</comment>
<keyword evidence="2" id="KW-0813">Transport</keyword>
<dbReference type="Gene3D" id="3.40.190.10">
    <property type="entry name" value="Periplasmic binding protein-like II"/>
    <property type="match status" value="2"/>
</dbReference>
<dbReference type="Pfam" id="PF01547">
    <property type="entry name" value="SBP_bac_1"/>
    <property type="match status" value="1"/>
</dbReference>
<dbReference type="GO" id="GO:0015768">
    <property type="term" value="P:maltose transport"/>
    <property type="evidence" value="ECO:0007669"/>
    <property type="project" value="TreeGrafter"/>
</dbReference>
<dbReference type="Proteomes" id="UP000293764">
    <property type="component" value="Unassembled WGS sequence"/>
</dbReference>
<evidence type="ECO:0000256" key="1">
    <source>
        <dbReference type="ARBA" id="ARBA00008520"/>
    </source>
</evidence>
<dbReference type="PANTHER" id="PTHR30061:SF50">
    <property type="entry name" value="MALTOSE_MALTODEXTRIN-BINDING PERIPLASMIC PROTEIN"/>
    <property type="match status" value="1"/>
</dbReference>